<dbReference type="EMBL" id="LAZR01000150">
    <property type="protein sequence ID" value="KKN86230.1"/>
    <property type="molecule type" value="Genomic_DNA"/>
</dbReference>
<protein>
    <submittedName>
        <fullName evidence="1">Uncharacterized protein</fullName>
    </submittedName>
</protein>
<dbReference type="AlphaFoldDB" id="A0A0F9TZ05"/>
<comment type="caution">
    <text evidence="1">The sequence shown here is derived from an EMBL/GenBank/DDBJ whole genome shotgun (WGS) entry which is preliminary data.</text>
</comment>
<reference evidence="1" key="1">
    <citation type="journal article" date="2015" name="Nature">
        <title>Complex archaea that bridge the gap between prokaryotes and eukaryotes.</title>
        <authorList>
            <person name="Spang A."/>
            <person name="Saw J.H."/>
            <person name="Jorgensen S.L."/>
            <person name="Zaremba-Niedzwiedzka K."/>
            <person name="Martijn J."/>
            <person name="Lind A.E."/>
            <person name="van Eijk R."/>
            <person name="Schleper C."/>
            <person name="Guy L."/>
            <person name="Ettema T.J."/>
        </authorList>
    </citation>
    <scope>NUCLEOTIDE SEQUENCE</scope>
</reference>
<evidence type="ECO:0000313" key="1">
    <source>
        <dbReference type="EMBL" id="KKN86230.1"/>
    </source>
</evidence>
<gene>
    <name evidence="1" type="ORF">LCGC14_0270990</name>
</gene>
<proteinExistence type="predicted"/>
<accession>A0A0F9TZ05</accession>
<sequence>MPSYTPAKLYPEDQTFFVVHVIPKVAVVEIDEADLDDAGNCAVAGNYLIAVCEESVSKDSIRNQALEIFHALNVITDPDHYHLVVSTYTPSMDGHLAADLGVWLGTSRLPRCFTHLDLDSRCA</sequence>
<organism evidence="1">
    <name type="scientific">marine sediment metagenome</name>
    <dbReference type="NCBI Taxonomy" id="412755"/>
    <lineage>
        <taxon>unclassified sequences</taxon>
        <taxon>metagenomes</taxon>
        <taxon>ecological metagenomes</taxon>
    </lineage>
</organism>
<name>A0A0F9TZ05_9ZZZZ</name>